<dbReference type="RefSeq" id="WP_198159821.1">
    <property type="nucleotide sequence ID" value="NZ_WQMS01000011.1"/>
</dbReference>
<comment type="caution">
    <text evidence="2">The sequence shown here is derived from an EMBL/GenBank/DDBJ whole genome shotgun (WGS) entry which is preliminary data.</text>
</comment>
<protein>
    <submittedName>
        <fullName evidence="2">DUF2975 domain-containing protein</fullName>
    </submittedName>
</protein>
<feature type="transmembrane region" description="Helical" evidence="1">
    <location>
        <begin position="107"/>
        <end position="132"/>
    </location>
</feature>
<keyword evidence="1" id="KW-1133">Transmembrane helix</keyword>
<name>A0A6I4J111_9SPHN</name>
<keyword evidence="1" id="KW-0812">Transmembrane</keyword>
<dbReference type="Proteomes" id="UP000441389">
    <property type="component" value="Unassembled WGS sequence"/>
</dbReference>
<feature type="transmembrane region" description="Helical" evidence="1">
    <location>
        <begin position="152"/>
        <end position="169"/>
    </location>
</feature>
<evidence type="ECO:0000313" key="2">
    <source>
        <dbReference type="EMBL" id="MVO78125.1"/>
    </source>
</evidence>
<dbReference type="EMBL" id="WQMS01000011">
    <property type="protein sequence ID" value="MVO78125.1"/>
    <property type="molecule type" value="Genomic_DNA"/>
</dbReference>
<sequence>MFYDILLMNGNMQSSELTSAARRLRMGAIFSLVLVVGSALYAGAAWFLGLDPDGAIQVTFGGPGNQQARFVAVVSGALFALGLQRLIRMLGRMGQGERFTSRNIGDLRGFTFYVLISAIVSILLPIALSLIAALSAGAGERRVTFTFDGGDFFALLVSALLFFVVRLLGEAQRLSEEAAQII</sequence>
<feature type="transmembrane region" description="Helical" evidence="1">
    <location>
        <begin position="68"/>
        <end position="87"/>
    </location>
</feature>
<evidence type="ECO:0000313" key="3">
    <source>
        <dbReference type="Proteomes" id="UP000441389"/>
    </source>
</evidence>
<dbReference type="AlphaFoldDB" id="A0A6I4J111"/>
<accession>A0A6I4J111</accession>
<organism evidence="2 3">
    <name type="scientific">Sphingomonas horti</name>
    <dbReference type="NCBI Taxonomy" id="2682842"/>
    <lineage>
        <taxon>Bacteria</taxon>
        <taxon>Pseudomonadati</taxon>
        <taxon>Pseudomonadota</taxon>
        <taxon>Alphaproteobacteria</taxon>
        <taxon>Sphingomonadales</taxon>
        <taxon>Sphingomonadaceae</taxon>
        <taxon>Sphingomonas</taxon>
    </lineage>
</organism>
<reference evidence="2 3" key="1">
    <citation type="submission" date="2019-12" db="EMBL/GenBank/DDBJ databases">
        <authorList>
            <person name="Huq M.A."/>
        </authorList>
    </citation>
    <scope>NUCLEOTIDE SEQUENCE [LARGE SCALE GENOMIC DNA]</scope>
    <source>
        <strain evidence="2 3">MAH-20</strain>
    </source>
</reference>
<proteinExistence type="predicted"/>
<gene>
    <name evidence="2" type="ORF">GON01_09285</name>
</gene>
<keyword evidence="1" id="KW-0472">Membrane</keyword>
<feature type="transmembrane region" description="Helical" evidence="1">
    <location>
        <begin position="28"/>
        <end position="48"/>
    </location>
</feature>
<keyword evidence="3" id="KW-1185">Reference proteome</keyword>
<evidence type="ECO:0000256" key="1">
    <source>
        <dbReference type="SAM" id="Phobius"/>
    </source>
</evidence>